<dbReference type="PANTHER" id="PTHR30328:SF54">
    <property type="entry name" value="HTH-TYPE TRANSCRIPTIONAL REPRESSOR SCO4008"/>
    <property type="match status" value="1"/>
</dbReference>
<dbReference type="Pfam" id="PF17926">
    <property type="entry name" value="TetR_C_21"/>
    <property type="match status" value="1"/>
</dbReference>
<protein>
    <submittedName>
        <fullName evidence="4">TetR family transcriptional regulator</fullName>
    </submittedName>
</protein>
<proteinExistence type="predicted"/>
<feature type="domain" description="HTH tetR-type" evidence="3">
    <location>
        <begin position="12"/>
        <end position="72"/>
    </location>
</feature>
<dbReference type="PANTHER" id="PTHR30328">
    <property type="entry name" value="TRANSCRIPTIONAL REPRESSOR"/>
    <property type="match status" value="1"/>
</dbReference>
<evidence type="ECO:0000259" key="3">
    <source>
        <dbReference type="PROSITE" id="PS50977"/>
    </source>
</evidence>
<reference evidence="4" key="1">
    <citation type="journal article" date="2014" name="Int. J. Syst. Evol. Microbiol.">
        <title>Complete genome sequence of Corynebacterium casei LMG S-19264T (=DSM 44701T), isolated from a smear-ripened cheese.</title>
        <authorList>
            <consortium name="US DOE Joint Genome Institute (JGI-PGF)"/>
            <person name="Walter F."/>
            <person name="Albersmeier A."/>
            <person name="Kalinowski J."/>
            <person name="Ruckert C."/>
        </authorList>
    </citation>
    <scope>NUCLEOTIDE SEQUENCE</scope>
    <source>
        <strain evidence="4">JCM 3051</strain>
    </source>
</reference>
<dbReference type="AlphaFoldDB" id="A0A8H9GDT5"/>
<keyword evidence="5" id="KW-1185">Reference proteome</keyword>
<dbReference type="SUPFAM" id="SSF48498">
    <property type="entry name" value="Tetracyclin repressor-like, C-terminal domain"/>
    <property type="match status" value="1"/>
</dbReference>
<dbReference type="GO" id="GO:0006355">
    <property type="term" value="P:regulation of DNA-templated transcription"/>
    <property type="evidence" value="ECO:0007669"/>
    <property type="project" value="UniProtKB-ARBA"/>
</dbReference>
<dbReference type="RefSeq" id="WP_171104840.1">
    <property type="nucleotide sequence ID" value="NZ_BMPT01000002.1"/>
</dbReference>
<reference evidence="4" key="2">
    <citation type="submission" date="2020-09" db="EMBL/GenBank/DDBJ databases">
        <authorList>
            <person name="Sun Q."/>
            <person name="Ohkuma M."/>
        </authorList>
    </citation>
    <scope>NUCLEOTIDE SEQUENCE</scope>
    <source>
        <strain evidence="4">JCM 3051</strain>
    </source>
</reference>
<dbReference type="InterPro" id="IPR050109">
    <property type="entry name" value="HTH-type_TetR-like_transc_reg"/>
</dbReference>
<dbReference type="InterPro" id="IPR036271">
    <property type="entry name" value="Tet_transcr_reg_TetR-rel_C_sf"/>
</dbReference>
<dbReference type="Pfam" id="PF00440">
    <property type="entry name" value="TetR_N"/>
    <property type="match status" value="1"/>
</dbReference>
<evidence type="ECO:0000256" key="2">
    <source>
        <dbReference type="PROSITE-ProRule" id="PRU00335"/>
    </source>
</evidence>
<dbReference type="GO" id="GO:0003677">
    <property type="term" value="F:DNA binding"/>
    <property type="evidence" value="ECO:0007669"/>
    <property type="project" value="UniProtKB-UniRule"/>
</dbReference>
<dbReference type="InterPro" id="IPR041467">
    <property type="entry name" value="Sco4008_C"/>
</dbReference>
<keyword evidence="1 2" id="KW-0238">DNA-binding</keyword>
<organism evidence="4 5">
    <name type="scientific">Promicromonospora citrea</name>
    <dbReference type="NCBI Taxonomy" id="43677"/>
    <lineage>
        <taxon>Bacteria</taxon>
        <taxon>Bacillati</taxon>
        <taxon>Actinomycetota</taxon>
        <taxon>Actinomycetes</taxon>
        <taxon>Micrococcales</taxon>
        <taxon>Promicromonosporaceae</taxon>
        <taxon>Promicromonospora</taxon>
    </lineage>
</organism>
<evidence type="ECO:0000256" key="1">
    <source>
        <dbReference type="ARBA" id="ARBA00023125"/>
    </source>
</evidence>
<dbReference type="EMBL" id="BMPT01000002">
    <property type="protein sequence ID" value="GGM13471.1"/>
    <property type="molecule type" value="Genomic_DNA"/>
</dbReference>
<dbReference type="PROSITE" id="PS50977">
    <property type="entry name" value="HTH_TETR_2"/>
    <property type="match status" value="1"/>
</dbReference>
<dbReference type="PRINTS" id="PR00455">
    <property type="entry name" value="HTHTETR"/>
</dbReference>
<dbReference type="InterPro" id="IPR001647">
    <property type="entry name" value="HTH_TetR"/>
</dbReference>
<gene>
    <name evidence="4" type="ORF">GCM10010102_06310</name>
</gene>
<name>A0A8H9GDT5_9MICO</name>
<dbReference type="InterPro" id="IPR009057">
    <property type="entry name" value="Homeodomain-like_sf"/>
</dbReference>
<comment type="caution">
    <text evidence="4">The sequence shown here is derived from an EMBL/GenBank/DDBJ whole genome shotgun (WGS) entry which is preliminary data.</text>
</comment>
<dbReference type="SUPFAM" id="SSF46689">
    <property type="entry name" value="Homeodomain-like"/>
    <property type="match status" value="1"/>
</dbReference>
<accession>A0A8H9GDT5</accession>
<dbReference type="Proteomes" id="UP000655589">
    <property type="component" value="Unassembled WGS sequence"/>
</dbReference>
<evidence type="ECO:0000313" key="5">
    <source>
        <dbReference type="Proteomes" id="UP000655589"/>
    </source>
</evidence>
<dbReference type="Gene3D" id="1.10.357.10">
    <property type="entry name" value="Tetracycline Repressor, domain 2"/>
    <property type="match status" value="1"/>
</dbReference>
<feature type="DNA-binding region" description="H-T-H motif" evidence="2">
    <location>
        <begin position="35"/>
        <end position="54"/>
    </location>
</feature>
<evidence type="ECO:0000313" key="4">
    <source>
        <dbReference type="EMBL" id="GGM13471.1"/>
    </source>
</evidence>
<sequence>MPDRKPPTARGAATWHRILEAAYAEFAQFGFAGARIERITSAARTNKAQLYGYFGTKDALFDAVLAESFRQIIDLATIDAYDLPGWAVRLYDEYLAHPDIVRLATWTRLERRPQGYLVDESDRQDAEKLAAIAAAQEAGVVREGDPFDVMTLVISMSMAWSPVSTVYAAHPGEDAADHDRRRALLRDAVRRAVAPS</sequence>